<dbReference type="EC" id="2.4.1.-" evidence="11"/>
<feature type="chain" id="PRO_5045561862" description="Beta-1,4-N-acetylgalactosaminyltransferase" evidence="12">
    <location>
        <begin position="17"/>
        <end position="300"/>
    </location>
</feature>
<protein>
    <recommendedName>
        <fullName evidence="11">Beta-1,4-N-acetylgalactosaminyltransferase</fullName>
        <ecNumber evidence="11">2.4.1.-</ecNumber>
    </recommendedName>
    <alternativeName>
        <fullName evidence="11">Beta-4-GalNAcT</fullName>
    </alternativeName>
</protein>
<evidence type="ECO:0000259" key="14">
    <source>
        <dbReference type="Pfam" id="PF13733"/>
    </source>
</evidence>
<evidence type="ECO:0000256" key="3">
    <source>
        <dbReference type="ARBA" id="ARBA00005735"/>
    </source>
</evidence>
<reference evidence="15 16" key="1">
    <citation type="submission" date="2020-10" db="EMBL/GenBank/DDBJ databases">
        <authorList>
            <person name="Klimov P.B."/>
            <person name="Dyachkov S.M."/>
            <person name="Chetverikov P.E."/>
        </authorList>
    </citation>
    <scope>NUCLEOTIDE SEQUENCE [LARGE SCALE GENOMIC DNA]</scope>
    <source>
        <strain evidence="15">BMOC 18-1129-001#AD2665</strain>
        <tissue evidence="15">Entire mites</tissue>
    </source>
</reference>
<evidence type="ECO:0000256" key="9">
    <source>
        <dbReference type="ARBA" id="ARBA00023136"/>
    </source>
</evidence>
<evidence type="ECO:0000313" key="15">
    <source>
        <dbReference type="EMBL" id="KAG9509426.1"/>
    </source>
</evidence>
<keyword evidence="5 11" id="KW-0808">Transferase</keyword>
<keyword evidence="16" id="KW-1185">Reference proteome</keyword>
<dbReference type="SUPFAM" id="SSF53448">
    <property type="entry name" value="Nucleotide-diphospho-sugar transferases"/>
    <property type="match status" value="1"/>
</dbReference>
<evidence type="ECO:0000256" key="6">
    <source>
        <dbReference type="ARBA" id="ARBA00022692"/>
    </source>
</evidence>
<dbReference type="PRINTS" id="PR02050">
    <property type="entry name" value="B14GALTRFASE"/>
</dbReference>
<dbReference type="InterPro" id="IPR003859">
    <property type="entry name" value="Galactosyl_T"/>
</dbReference>
<feature type="domain" description="Galactosyltransferase C-terminal" evidence="13">
    <location>
        <begin position="156"/>
        <end position="232"/>
    </location>
</feature>
<dbReference type="InterPro" id="IPR027791">
    <property type="entry name" value="Galactosyl_T_C"/>
</dbReference>
<evidence type="ECO:0000256" key="2">
    <source>
        <dbReference type="ARBA" id="ARBA00004922"/>
    </source>
</evidence>
<feature type="non-terminal residue" evidence="15">
    <location>
        <position position="1"/>
    </location>
</feature>
<dbReference type="InterPro" id="IPR027995">
    <property type="entry name" value="Galactosyl_T_N"/>
</dbReference>
<evidence type="ECO:0000256" key="8">
    <source>
        <dbReference type="ARBA" id="ARBA00022989"/>
    </source>
</evidence>
<keyword evidence="11" id="KW-0479">Metal-binding</keyword>
<organism evidence="15 16">
    <name type="scientific">Fragariocoptes setiger</name>
    <dbReference type="NCBI Taxonomy" id="1670756"/>
    <lineage>
        <taxon>Eukaryota</taxon>
        <taxon>Metazoa</taxon>
        <taxon>Ecdysozoa</taxon>
        <taxon>Arthropoda</taxon>
        <taxon>Chelicerata</taxon>
        <taxon>Arachnida</taxon>
        <taxon>Acari</taxon>
        <taxon>Acariformes</taxon>
        <taxon>Trombidiformes</taxon>
        <taxon>Prostigmata</taxon>
        <taxon>Eupodina</taxon>
        <taxon>Eriophyoidea</taxon>
        <taxon>Phytoptidae</taxon>
        <taxon>Fragariocoptes</taxon>
    </lineage>
</organism>
<accession>A0ABQ7S7S6</accession>
<dbReference type="InterPro" id="IPR029044">
    <property type="entry name" value="Nucleotide-diphossugar_trans"/>
</dbReference>
<comment type="cofactor">
    <cofactor evidence="11">
        <name>Mn(2+)</name>
        <dbReference type="ChEBI" id="CHEBI:29035"/>
    </cofactor>
</comment>
<comment type="caution">
    <text evidence="15">The sequence shown here is derived from an EMBL/GenBank/DDBJ whole genome shotgun (WGS) entry which is preliminary data.</text>
</comment>
<evidence type="ECO:0000256" key="11">
    <source>
        <dbReference type="RuleBase" id="RU368121"/>
    </source>
</evidence>
<evidence type="ECO:0000256" key="5">
    <source>
        <dbReference type="ARBA" id="ARBA00022679"/>
    </source>
</evidence>
<keyword evidence="12" id="KW-0732">Signal</keyword>
<keyword evidence="4 11" id="KW-0328">Glycosyltransferase</keyword>
<dbReference type="PANTHER" id="PTHR19300">
    <property type="entry name" value="BETA-1,4-GALACTOSYLTRANSFERASE"/>
    <property type="match status" value="1"/>
</dbReference>
<keyword evidence="9" id="KW-0472">Membrane</keyword>
<keyword evidence="6" id="KW-0812">Transmembrane</keyword>
<dbReference type="Pfam" id="PF13733">
    <property type="entry name" value="Glyco_transf_7N"/>
    <property type="match status" value="1"/>
</dbReference>
<dbReference type="Gene3D" id="3.90.550.10">
    <property type="entry name" value="Spore Coat Polysaccharide Biosynthesis Protein SpsA, Chain A"/>
    <property type="match status" value="1"/>
</dbReference>
<evidence type="ECO:0000256" key="1">
    <source>
        <dbReference type="ARBA" id="ARBA00004606"/>
    </source>
</evidence>
<feature type="signal peptide" evidence="12">
    <location>
        <begin position="1"/>
        <end position="16"/>
    </location>
</feature>
<dbReference type="EMBL" id="JAIFTH010000483">
    <property type="protein sequence ID" value="KAG9509426.1"/>
    <property type="molecule type" value="Genomic_DNA"/>
</dbReference>
<comment type="subcellular location">
    <subcellularLocation>
        <location evidence="1 11">Membrane</location>
        <topology evidence="1 11">Single-pass type II membrane protein</topology>
    </subcellularLocation>
</comment>
<dbReference type="Pfam" id="PF02709">
    <property type="entry name" value="Glyco_transf_7C"/>
    <property type="match status" value="1"/>
</dbReference>
<evidence type="ECO:0000256" key="4">
    <source>
        <dbReference type="ARBA" id="ARBA00022676"/>
    </source>
</evidence>
<evidence type="ECO:0000313" key="16">
    <source>
        <dbReference type="Proteomes" id="UP000825002"/>
    </source>
</evidence>
<proteinExistence type="inferred from homology"/>
<evidence type="ECO:0000256" key="12">
    <source>
        <dbReference type="SAM" id="SignalP"/>
    </source>
</evidence>
<keyword evidence="11" id="KW-0464">Manganese</keyword>
<comment type="function">
    <text evidence="11">Catalyzes the transfer of galactose onto proteins or lipids.</text>
</comment>
<sequence length="300" mass="34681">MCLILITITSLILTIARRKTLSHDKPTTVPPQNLTINTLLTTTSKQYSDSQKSNDKIVQAHSGKRMALVVPFHDRFDELLKFVPYISEFLHKQGITHFKIYVMNQVDNLRFNRGALINAGFLESVHAGQSDYIVMHDVDILPVNNNLSYAYPENGPFHIASPEYHPQYNYARYIGGILSISNEHFRLVNGFSNRYYGWGLEDDEFFTRLTSKDLRIARPTRLQTNKTNTFIHMHRRPRDKSRLFNQKEATSKRDRVTGLHDVRYSVMSISNVTIDSFPCFVYNVKLVCDTAKTPWCQNKT</sequence>
<evidence type="ECO:0000259" key="13">
    <source>
        <dbReference type="Pfam" id="PF02709"/>
    </source>
</evidence>
<feature type="domain" description="Galactosyltransferase N-terminal" evidence="14">
    <location>
        <begin position="59"/>
        <end position="149"/>
    </location>
</feature>
<keyword evidence="10 11" id="KW-0325">Glycoprotein</keyword>
<dbReference type="Proteomes" id="UP000825002">
    <property type="component" value="Unassembled WGS sequence"/>
</dbReference>
<comment type="similarity">
    <text evidence="3 11">Belongs to the glycosyltransferase 7 family.</text>
</comment>
<evidence type="ECO:0000256" key="7">
    <source>
        <dbReference type="ARBA" id="ARBA00022968"/>
    </source>
</evidence>
<dbReference type="PANTHER" id="PTHR19300:SF30">
    <property type="entry name" value="BETA-1,4-GALACTOSYLTRANSFERASE 7"/>
    <property type="match status" value="1"/>
</dbReference>
<evidence type="ECO:0000256" key="10">
    <source>
        <dbReference type="ARBA" id="ARBA00023180"/>
    </source>
</evidence>
<keyword evidence="7 11" id="KW-0735">Signal-anchor</keyword>
<gene>
    <name evidence="15" type="primary">B4GALT7</name>
    <name evidence="15" type="ORF">GZH46_02057</name>
</gene>
<comment type="pathway">
    <text evidence="2 11">Protein modification; protein glycosylation.</text>
</comment>
<name>A0ABQ7S7S6_9ACAR</name>
<keyword evidence="8" id="KW-1133">Transmembrane helix</keyword>